<organism evidence="1 2">
    <name type="scientific">Limnobacter thiooxidans</name>
    <dbReference type="NCBI Taxonomy" id="131080"/>
    <lineage>
        <taxon>Bacteria</taxon>
        <taxon>Pseudomonadati</taxon>
        <taxon>Pseudomonadota</taxon>
        <taxon>Betaproteobacteria</taxon>
        <taxon>Burkholderiales</taxon>
        <taxon>Burkholderiaceae</taxon>
        <taxon>Limnobacter</taxon>
    </lineage>
</organism>
<dbReference type="Proteomes" id="UP001329151">
    <property type="component" value="Chromosome"/>
</dbReference>
<dbReference type="KEGG" id="lto:RGQ30_16930"/>
<proteinExistence type="predicted"/>
<dbReference type="EMBL" id="AP028947">
    <property type="protein sequence ID" value="BET26192.1"/>
    <property type="molecule type" value="Genomic_DNA"/>
</dbReference>
<gene>
    <name evidence="1" type="ORF">RGQ30_16930</name>
</gene>
<keyword evidence="2" id="KW-1185">Reference proteome</keyword>
<dbReference type="AlphaFoldDB" id="A0AA86IZ01"/>
<reference evidence="1 2" key="1">
    <citation type="submission" date="2023-10" db="EMBL/GenBank/DDBJ databases">
        <title>Complete Genome Sequence of Limnobacter thiooxidans CS-K2T, Isolated from freshwater lake sediments in Bavaria, Germany.</title>
        <authorList>
            <person name="Naruki M."/>
            <person name="Watanabe A."/>
            <person name="Warashina T."/>
            <person name="Morita T."/>
            <person name="Arakawa K."/>
        </authorList>
    </citation>
    <scope>NUCLEOTIDE SEQUENCE [LARGE SCALE GENOMIC DNA]</scope>
    <source>
        <strain evidence="1 2">CS-K2</strain>
    </source>
</reference>
<protein>
    <submittedName>
        <fullName evidence="1">Uncharacterized protein</fullName>
    </submittedName>
</protein>
<evidence type="ECO:0000313" key="2">
    <source>
        <dbReference type="Proteomes" id="UP001329151"/>
    </source>
</evidence>
<name>A0AA86IZ01_9BURK</name>
<accession>A0AA86IZ01</accession>
<evidence type="ECO:0000313" key="1">
    <source>
        <dbReference type="EMBL" id="BET26192.1"/>
    </source>
</evidence>
<sequence length="40" mass="4539">MNKGKIQNAVPEVIIKIFDLIYGPVRDMIDRYTGKGDNTD</sequence>